<feature type="signal peptide" evidence="1">
    <location>
        <begin position="1"/>
        <end position="18"/>
    </location>
</feature>
<organism evidence="2 3">
    <name type="scientific">Meloidogyne incognita</name>
    <name type="common">Southern root-knot nematode worm</name>
    <name type="synonym">Oxyuris incognita</name>
    <dbReference type="NCBI Taxonomy" id="6306"/>
    <lineage>
        <taxon>Eukaryota</taxon>
        <taxon>Metazoa</taxon>
        <taxon>Ecdysozoa</taxon>
        <taxon>Nematoda</taxon>
        <taxon>Chromadorea</taxon>
        <taxon>Rhabditida</taxon>
        <taxon>Tylenchina</taxon>
        <taxon>Tylenchomorpha</taxon>
        <taxon>Tylenchoidea</taxon>
        <taxon>Meloidogynidae</taxon>
        <taxon>Meloidogyninae</taxon>
        <taxon>Meloidogyne</taxon>
        <taxon>Meloidogyne incognita group</taxon>
    </lineage>
</organism>
<keyword evidence="2" id="KW-1185">Reference proteome</keyword>
<reference evidence="3" key="1">
    <citation type="submission" date="2022-11" db="UniProtKB">
        <authorList>
            <consortium name="WormBaseParasite"/>
        </authorList>
    </citation>
    <scope>IDENTIFICATION</scope>
</reference>
<evidence type="ECO:0000313" key="2">
    <source>
        <dbReference type="Proteomes" id="UP000887563"/>
    </source>
</evidence>
<evidence type="ECO:0000256" key="1">
    <source>
        <dbReference type="SAM" id="SignalP"/>
    </source>
</evidence>
<dbReference type="Proteomes" id="UP000887563">
    <property type="component" value="Unplaced"/>
</dbReference>
<evidence type="ECO:0000313" key="3">
    <source>
        <dbReference type="WBParaSite" id="Minc3s00188g07115"/>
    </source>
</evidence>
<dbReference type="AlphaFoldDB" id="A0A914L078"/>
<proteinExistence type="predicted"/>
<accession>A0A914L078</accession>
<name>A0A914L078_MELIC</name>
<keyword evidence="1" id="KW-0732">Signal</keyword>
<feature type="chain" id="PRO_5037617142" evidence="1">
    <location>
        <begin position="19"/>
        <end position="80"/>
    </location>
</feature>
<dbReference type="WBParaSite" id="Minc3s00188g07115">
    <property type="protein sequence ID" value="Minc3s00188g07115"/>
    <property type="gene ID" value="Minc3s00188g07115"/>
</dbReference>
<protein>
    <submittedName>
        <fullName evidence="3">Candidate secreted effector</fullName>
    </submittedName>
</protein>
<sequence>MNIFTFLPILLFICNSKTQQNYAGIQWCFVPSYFTNAVEQYSDNYCYVQNIYWVPIQDHNVQDLNVSLTCTLLERNFLIN</sequence>